<dbReference type="PANTHER" id="PTHR23521:SF2">
    <property type="entry name" value="TRANSPORTER MFS SUPERFAMILY"/>
    <property type="match status" value="1"/>
</dbReference>
<feature type="transmembrane region" description="Helical" evidence="6">
    <location>
        <begin position="258"/>
        <end position="276"/>
    </location>
</feature>
<protein>
    <submittedName>
        <fullName evidence="8">MFS transporter</fullName>
    </submittedName>
</protein>
<feature type="transmembrane region" description="Helical" evidence="6">
    <location>
        <begin position="65"/>
        <end position="81"/>
    </location>
</feature>
<feature type="transmembrane region" description="Helical" evidence="6">
    <location>
        <begin position="28"/>
        <end position="53"/>
    </location>
</feature>
<dbReference type="InterPro" id="IPR020846">
    <property type="entry name" value="MFS_dom"/>
</dbReference>
<dbReference type="RefSeq" id="WP_091157612.1">
    <property type="nucleotide sequence ID" value="NZ_JBHTKX010000001.1"/>
</dbReference>
<sequence>MTIFLFVRVKGRFALQKGIHQEGSSRHFLILIAIIIVAGLSQGLLLPVLSIFIEKMGVSSSVNGMNAAVMYVGSFAMTLVAERILGAVGFKKLIVAGIIVVMIPLMLFPIIPDLRLWFLLRLLVGIGDSALHYATQLWVLLVTPAGSRGRNISIYGMSYGIGFSLGPLGIKLLDYNQMLPFAILFLIMLVVLFFALRLPDTRPEKMSTKDQVKGRYRKGFILAWYALLPAFLYGYMESGMNSNFPIYGLRIGFSENDISTLLPFVGIGGLLLQLPLGALSDKYGRKKILMIAGILGGLFFLMIPAVGTHFWYTLILLTFAGGLVGSFFSLGLAYAADILPKQLLPSANVVASFQFNIGSILGPNLGGIMLGLGAPGAMFWLLGGCYLVFGIAGFFFRSKEQSHRL</sequence>
<feature type="transmembrane region" description="Helical" evidence="6">
    <location>
        <begin position="93"/>
        <end position="111"/>
    </location>
</feature>
<evidence type="ECO:0000313" key="8">
    <source>
        <dbReference type="EMBL" id="MFD1127236.1"/>
    </source>
</evidence>
<feature type="transmembrane region" description="Helical" evidence="6">
    <location>
        <begin position="312"/>
        <end position="335"/>
    </location>
</feature>
<keyword evidence="3 6" id="KW-0812">Transmembrane</keyword>
<feature type="domain" description="Major facilitator superfamily (MFS) profile" evidence="7">
    <location>
        <begin position="27"/>
        <end position="401"/>
    </location>
</feature>
<evidence type="ECO:0000313" key="9">
    <source>
        <dbReference type="Proteomes" id="UP001597169"/>
    </source>
</evidence>
<comment type="subcellular location">
    <subcellularLocation>
        <location evidence="1">Cell membrane</location>
        <topology evidence="1">Multi-pass membrane protein</topology>
    </subcellularLocation>
</comment>
<dbReference type="SUPFAM" id="SSF103473">
    <property type="entry name" value="MFS general substrate transporter"/>
    <property type="match status" value="1"/>
</dbReference>
<comment type="caution">
    <text evidence="8">The sequence shown here is derived from an EMBL/GenBank/DDBJ whole genome shotgun (WGS) entry which is preliminary data.</text>
</comment>
<evidence type="ECO:0000256" key="6">
    <source>
        <dbReference type="SAM" id="Phobius"/>
    </source>
</evidence>
<dbReference type="Proteomes" id="UP001597169">
    <property type="component" value="Unassembled WGS sequence"/>
</dbReference>
<dbReference type="EMBL" id="JBHTKX010000001">
    <property type="protein sequence ID" value="MFD1127236.1"/>
    <property type="molecule type" value="Genomic_DNA"/>
</dbReference>
<dbReference type="InterPro" id="IPR036259">
    <property type="entry name" value="MFS_trans_sf"/>
</dbReference>
<dbReference type="PANTHER" id="PTHR23521">
    <property type="entry name" value="TRANSPORTER MFS SUPERFAMILY"/>
    <property type="match status" value="1"/>
</dbReference>
<proteinExistence type="predicted"/>
<gene>
    <name evidence="8" type="ORF">ACFQ3J_03495</name>
</gene>
<evidence type="ECO:0000256" key="3">
    <source>
        <dbReference type="ARBA" id="ARBA00022692"/>
    </source>
</evidence>
<accession>A0ABW3Q084</accession>
<dbReference type="InterPro" id="IPR005829">
    <property type="entry name" value="Sugar_transporter_CS"/>
</dbReference>
<evidence type="ECO:0000256" key="1">
    <source>
        <dbReference type="ARBA" id="ARBA00004651"/>
    </source>
</evidence>
<evidence type="ECO:0000256" key="5">
    <source>
        <dbReference type="ARBA" id="ARBA00023136"/>
    </source>
</evidence>
<feature type="transmembrane region" description="Helical" evidence="6">
    <location>
        <begin position="288"/>
        <end position="306"/>
    </location>
</feature>
<dbReference type="PROSITE" id="PS00216">
    <property type="entry name" value="SUGAR_TRANSPORT_1"/>
    <property type="match status" value="1"/>
</dbReference>
<keyword evidence="2" id="KW-0813">Transport</keyword>
<feature type="transmembrane region" description="Helical" evidence="6">
    <location>
        <begin position="377"/>
        <end position="396"/>
    </location>
</feature>
<organism evidence="8 9">
    <name type="scientific">Paenibacillus provencensis</name>
    <dbReference type="NCBI Taxonomy" id="441151"/>
    <lineage>
        <taxon>Bacteria</taxon>
        <taxon>Bacillati</taxon>
        <taxon>Bacillota</taxon>
        <taxon>Bacilli</taxon>
        <taxon>Bacillales</taxon>
        <taxon>Paenibacillaceae</taxon>
        <taxon>Paenibacillus</taxon>
    </lineage>
</organism>
<feature type="transmembrane region" description="Helical" evidence="6">
    <location>
        <begin position="219"/>
        <end position="236"/>
    </location>
</feature>
<feature type="transmembrane region" description="Helical" evidence="6">
    <location>
        <begin position="347"/>
        <end position="371"/>
    </location>
</feature>
<reference evidence="9" key="1">
    <citation type="journal article" date="2019" name="Int. J. Syst. Evol. Microbiol.">
        <title>The Global Catalogue of Microorganisms (GCM) 10K type strain sequencing project: providing services to taxonomists for standard genome sequencing and annotation.</title>
        <authorList>
            <consortium name="The Broad Institute Genomics Platform"/>
            <consortium name="The Broad Institute Genome Sequencing Center for Infectious Disease"/>
            <person name="Wu L."/>
            <person name="Ma J."/>
        </authorList>
    </citation>
    <scope>NUCLEOTIDE SEQUENCE [LARGE SCALE GENOMIC DNA]</scope>
    <source>
        <strain evidence="9">CCUG 53519</strain>
    </source>
</reference>
<evidence type="ECO:0000259" key="7">
    <source>
        <dbReference type="PROSITE" id="PS50850"/>
    </source>
</evidence>
<dbReference type="Gene3D" id="1.20.1250.20">
    <property type="entry name" value="MFS general substrate transporter like domains"/>
    <property type="match status" value="2"/>
</dbReference>
<feature type="transmembrane region" description="Helical" evidence="6">
    <location>
        <begin position="117"/>
        <end position="142"/>
    </location>
</feature>
<name>A0ABW3Q084_9BACL</name>
<evidence type="ECO:0000256" key="2">
    <source>
        <dbReference type="ARBA" id="ARBA00022448"/>
    </source>
</evidence>
<keyword evidence="9" id="KW-1185">Reference proteome</keyword>
<keyword evidence="4 6" id="KW-1133">Transmembrane helix</keyword>
<feature type="transmembrane region" description="Helical" evidence="6">
    <location>
        <begin position="179"/>
        <end position="198"/>
    </location>
</feature>
<keyword evidence="5 6" id="KW-0472">Membrane</keyword>
<evidence type="ECO:0000256" key="4">
    <source>
        <dbReference type="ARBA" id="ARBA00022989"/>
    </source>
</evidence>
<dbReference type="Pfam" id="PF07690">
    <property type="entry name" value="MFS_1"/>
    <property type="match status" value="1"/>
</dbReference>
<feature type="transmembrane region" description="Helical" evidence="6">
    <location>
        <begin position="154"/>
        <end position="173"/>
    </location>
</feature>
<dbReference type="InterPro" id="IPR024989">
    <property type="entry name" value="MFS_assoc_dom"/>
</dbReference>
<dbReference type="Pfam" id="PF12832">
    <property type="entry name" value="MFS_1_like"/>
    <property type="match status" value="1"/>
</dbReference>
<dbReference type="InterPro" id="IPR011701">
    <property type="entry name" value="MFS"/>
</dbReference>
<dbReference type="PROSITE" id="PS50850">
    <property type="entry name" value="MFS"/>
    <property type="match status" value="1"/>
</dbReference>